<feature type="region of interest" description="Disordered" evidence="3">
    <location>
        <begin position="1"/>
        <end position="58"/>
    </location>
</feature>
<dbReference type="GO" id="GO:0005524">
    <property type="term" value="F:ATP binding"/>
    <property type="evidence" value="ECO:0007669"/>
    <property type="project" value="UniProtKB-KW"/>
</dbReference>
<dbReference type="GeneID" id="25564503"/>
<feature type="compositionally biased region" description="Pro residues" evidence="3">
    <location>
        <begin position="34"/>
        <end position="43"/>
    </location>
</feature>
<evidence type="ECO:0000256" key="2">
    <source>
        <dbReference type="ARBA" id="ARBA00022840"/>
    </source>
</evidence>
<keyword evidence="7" id="KW-1185">Reference proteome</keyword>
<dbReference type="GO" id="GO:0004519">
    <property type="term" value="F:endonuclease activity"/>
    <property type="evidence" value="ECO:0007669"/>
    <property type="project" value="UniProtKB-KW"/>
</dbReference>
<accession>A0A0L0DB66</accession>
<dbReference type="Gene3D" id="3.40.50.12780">
    <property type="entry name" value="N-terminal domain of ligase-like"/>
    <property type="match status" value="1"/>
</dbReference>
<dbReference type="Pfam" id="PF00501">
    <property type="entry name" value="AMP-binding"/>
    <property type="match status" value="2"/>
</dbReference>
<feature type="region of interest" description="Disordered" evidence="3">
    <location>
        <begin position="73"/>
        <end position="102"/>
    </location>
</feature>
<gene>
    <name evidence="6" type="ORF">AMSG_04993</name>
</gene>
<keyword evidence="2" id="KW-0067">ATP-binding</keyword>
<dbReference type="SUPFAM" id="SSF56219">
    <property type="entry name" value="DNase I-like"/>
    <property type="match status" value="1"/>
</dbReference>
<feature type="domain" description="AMP-dependent synthetase/ligase" evidence="4">
    <location>
        <begin position="745"/>
        <end position="919"/>
    </location>
</feature>
<feature type="compositionally biased region" description="Basic and acidic residues" evidence="3">
    <location>
        <begin position="368"/>
        <end position="378"/>
    </location>
</feature>
<feature type="domain" description="AMP-dependent synthetase/ligase" evidence="4">
    <location>
        <begin position="935"/>
        <end position="1112"/>
    </location>
</feature>
<dbReference type="SUPFAM" id="SSF56801">
    <property type="entry name" value="Acetyl-CoA synthetase-like"/>
    <property type="match status" value="1"/>
</dbReference>
<dbReference type="PANTHER" id="PTHR43272">
    <property type="entry name" value="LONG-CHAIN-FATTY-ACID--COA LIGASE"/>
    <property type="match status" value="1"/>
</dbReference>
<dbReference type="eggNOG" id="KOG1180">
    <property type="taxonomic scope" value="Eukaryota"/>
</dbReference>
<feature type="compositionally biased region" description="Basic and acidic residues" evidence="3">
    <location>
        <begin position="73"/>
        <end position="83"/>
    </location>
</feature>
<dbReference type="PANTHER" id="PTHR43272:SF33">
    <property type="entry name" value="AMP-BINDING DOMAIN-CONTAINING PROTEIN-RELATED"/>
    <property type="match status" value="1"/>
</dbReference>
<dbReference type="STRING" id="461836.A0A0L0DB66"/>
<dbReference type="Gene3D" id="3.60.10.10">
    <property type="entry name" value="Endonuclease/exonuclease/phosphatase"/>
    <property type="match status" value="1"/>
</dbReference>
<keyword evidence="6" id="KW-0378">Hydrolase</keyword>
<feature type="compositionally biased region" description="Polar residues" evidence="3">
    <location>
        <begin position="46"/>
        <end position="56"/>
    </location>
</feature>
<keyword evidence="1" id="KW-0547">Nucleotide-binding</keyword>
<protein>
    <submittedName>
        <fullName evidence="6">Endonuclease/Exonuclease/phosphatase</fullName>
    </submittedName>
</protein>
<dbReference type="OrthoDB" id="10268108at2759"/>
<sequence>MKPAMTPGVVNQPLFASPTPAMDAPADVGGVDQSPPPPPPPPVRVMSNTPTPSPNMSALGLVFSDEDDIAKVQQDRPRLEIPGRGKARRGPGSRSTGSTPRLKRAATMIVMREENGCNQVLLGQIEVVNAIASTPGNEVRNRFAGEFRFLGGKAFPDEATPVETVTRELKAVGFPHLDDFALQVVLLHKKRRFGEYEMHTFFADVRDNPQVLGVNIGTINEYLAKRREARRKLIESGEFFRLPRMQKMALAPKLHHLEWIGVDEALEWTSPERRAVNAYQAREFERLGVTAREVSRGTTATLLELRHLGSIKAIKDASLHAHLESFAVTHSLDPAPLVAQLYSRMPASDRAGSSSRELLRPLGGEPDAGFRRASDGMRRNRSYHALPSPKTDELPVDGGGGPAPQLRLLSYNVNVLPRGVWMFGTGQGLHASERLAAIAARISKGNYDVLALQELFHTPLLPGDLQASFVAQMHEAGFHHVVTSPKPSLGRMLLRSKVTDSGLIICSKYRIVESESLTFSSAGWGLDMGASKGVLYALVELGPRSWLHVFNCHLQAAHSGMSSRELAQIHARHLFSYVLTGDFNVDAIAESQARVLLGVPQLPGTAESDDYRRMMETLNPRGNVVDLLKAAKGRHVTTRPPRLRFPASMHAALRHKYPQRLDYFQDHDERQPFEFLSDHFGIETALLINRELTWEPVLAEEAPPMPPRLLRQDSRQRREIESQKSGRLCRASECGNVYELFLDSVRQHGHRPCLGERALDANGGLGSYAFATYDEVHEQVRDFGSGLLQLGLAPGSNVGILCTQRGEAIVAELACGMYSLVTVPLLCLGAAAVPSLIHELPLKVVVTSRAWTLEAVRTGWISSETVVVQVERLEYAERAAAAAAGIRLMDLEYVAQMGRNHPLPALLPQRSQVAVVVFTWDDDNESGREMVSRHMLSHGAIVDGIMGLYGWLGSTLDEHDVHYSFLPLDHVCERSFVGLMLFVGGRIGLSSPAGADTVFGDMAMLKPTYVLGTPVLFKKFWNLLGSAQSEWPWYRRLVFDLGFYLKVARLSRGRFQIEEWWDRLIFQPIASLLGSRLRFIVSVGEGGPPPPLLIQQFLEVVICAPLVHTVALPHAAGYCLRSMALGGEQDALLFPLRRPELVKVEPEQDGELCLRVVSTRDGVVVALLIVERAYGFASDLVSQIWCWMDSRDVLRAVVAVEHENVYAWARQREFASLDIEALCALDELKHALLDAFAMAWEVGDVQPRVAATQLADVRLVADAFT</sequence>
<dbReference type="EMBL" id="GL349451">
    <property type="protein sequence ID" value="KNC48548.1"/>
    <property type="molecule type" value="Genomic_DNA"/>
</dbReference>
<dbReference type="OMA" id="NESGREM"/>
<evidence type="ECO:0000256" key="3">
    <source>
        <dbReference type="SAM" id="MobiDB-lite"/>
    </source>
</evidence>
<dbReference type="Proteomes" id="UP000054408">
    <property type="component" value="Unassembled WGS sequence"/>
</dbReference>
<keyword evidence="6" id="KW-0255">Endonuclease</keyword>
<evidence type="ECO:0000313" key="7">
    <source>
        <dbReference type="Proteomes" id="UP000054408"/>
    </source>
</evidence>
<keyword evidence="6" id="KW-0540">Nuclease</keyword>
<feature type="region of interest" description="Disordered" evidence="3">
    <location>
        <begin position="349"/>
        <end position="398"/>
    </location>
</feature>
<evidence type="ECO:0000259" key="4">
    <source>
        <dbReference type="Pfam" id="PF00501"/>
    </source>
</evidence>
<feature type="domain" description="Endonuclease/exonuclease/phosphatase" evidence="5">
    <location>
        <begin position="409"/>
        <end position="587"/>
    </location>
</feature>
<evidence type="ECO:0000256" key="1">
    <source>
        <dbReference type="ARBA" id="ARBA00022741"/>
    </source>
</evidence>
<dbReference type="RefSeq" id="XP_013758655.1">
    <property type="nucleotide sequence ID" value="XM_013903201.1"/>
</dbReference>
<reference evidence="6 7" key="1">
    <citation type="submission" date="2010-05" db="EMBL/GenBank/DDBJ databases">
        <title>The Genome Sequence of Thecamonas trahens ATCC 50062.</title>
        <authorList>
            <consortium name="The Broad Institute Genome Sequencing Platform"/>
            <person name="Russ C."/>
            <person name="Cuomo C."/>
            <person name="Shea T."/>
            <person name="Young S.K."/>
            <person name="Zeng Q."/>
            <person name="Koehrsen M."/>
            <person name="Haas B."/>
            <person name="Borodovsky M."/>
            <person name="Guigo R."/>
            <person name="Alvarado L."/>
            <person name="Berlin A."/>
            <person name="Bochicchio J."/>
            <person name="Borenstein D."/>
            <person name="Chapman S."/>
            <person name="Chen Z."/>
            <person name="Freedman E."/>
            <person name="Gellesch M."/>
            <person name="Goldberg J."/>
            <person name="Griggs A."/>
            <person name="Gujja S."/>
            <person name="Heilman E."/>
            <person name="Heiman D."/>
            <person name="Hepburn T."/>
            <person name="Howarth C."/>
            <person name="Jen D."/>
            <person name="Larson L."/>
            <person name="Mehta T."/>
            <person name="Park D."/>
            <person name="Pearson M."/>
            <person name="Roberts A."/>
            <person name="Saif S."/>
            <person name="Shenoy N."/>
            <person name="Sisk P."/>
            <person name="Stolte C."/>
            <person name="Sykes S."/>
            <person name="Thomson T."/>
            <person name="Walk T."/>
            <person name="White J."/>
            <person name="Yandava C."/>
            <person name="Burger G."/>
            <person name="Gray M.W."/>
            <person name="Holland P.W.H."/>
            <person name="King N."/>
            <person name="Lang F.B.F."/>
            <person name="Roger A.J."/>
            <person name="Ruiz-Trillo I."/>
            <person name="Lander E."/>
            <person name="Nusbaum C."/>
        </authorList>
    </citation>
    <scope>NUCLEOTIDE SEQUENCE [LARGE SCALE GENOMIC DNA]</scope>
    <source>
        <strain evidence="6 7">ATCC 50062</strain>
    </source>
</reference>
<dbReference type="Pfam" id="PF03372">
    <property type="entry name" value="Exo_endo_phos"/>
    <property type="match status" value="1"/>
</dbReference>
<name>A0A0L0DB66_THETB</name>
<proteinExistence type="predicted"/>
<dbReference type="InterPro" id="IPR000873">
    <property type="entry name" value="AMP-dep_synth/lig_dom"/>
</dbReference>
<dbReference type="AlphaFoldDB" id="A0A0L0DB66"/>
<dbReference type="GO" id="GO:0004467">
    <property type="term" value="F:long-chain fatty acid-CoA ligase activity"/>
    <property type="evidence" value="ECO:0007669"/>
    <property type="project" value="TreeGrafter"/>
</dbReference>
<dbReference type="InterPro" id="IPR005135">
    <property type="entry name" value="Endo/exonuclease/phosphatase"/>
</dbReference>
<dbReference type="GO" id="GO:0004527">
    <property type="term" value="F:exonuclease activity"/>
    <property type="evidence" value="ECO:0007669"/>
    <property type="project" value="UniProtKB-KW"/>
</dbReference>
<feature type="non-terminal residue" evidence="6">
    <location>
        <position position="1265"/>
    </location>
</feature>
<dbReference type="GO" id="GO:0016020">
    <property type="term" value="C:membrane"/>
    <property type="evidence" value="ECO:0007669"/>
    <property type="project" value="TreeGrafter"/>
</dbReference>
<dbReference type="GO" id="GO:0005783">
    <property type="term" value="C:endoplasmic reticulum"/>
    <property type="evidence" value="ECO:0007669"/>
    <property type="project" value="TreeGrafter"/>
</dbReference>
<evidence type="ECO:0000259" key="5">
    <source>
        <dbReference type="Pfam" id="PF03372"/>
    </source>
</evidence>
<dbReference type="InterPro" id="IPR042099">
    <property type="entry name" value="ANL_N_sf"/>
</dbReference>
<organism evidence="6 7">
    <name type="scientific">Thecamonas trahens ATCC 50062</name>
    <dbReference type="NCBI Taxonomy" id="461836"/>
    <lineage>
        <taxon>Eukaryota</taxon>
        <taxon>Apusozoa</taxon>
        <taxon>Apusomonadida</taxon>
        <taxon>Apusomonadidae</taxon>
        <taxon>Thecamonas</taxon>
    </lineage>
</organism>
<dbReference type="InterPro" id="IPR036691">
    <property type="entry name" value="Endo/exonu/phosph_ase_sf"/>
</dbReference>
<keyword evidence="6" id="KW-0269">Exonuclease</keyword>
<evidence type="ECO:0000313" key="6">
    <source>
        <dbReference type="EMBL" id="KNC48548.1"/>
    </source>
</evidence>